<reference evidence="2" key="2">
    <citation type="submission" date="2025-09" db="UniProtKB">
        <authorList>
            <consortium name="Ensembl"/>
        </authorList>
    </citation>
    <scope>IDENTIFICATION</scope>
</reference>
<dbReference type="AlphaFoldDB" id="A0A2K5KIY1"/>
<organism evidence="2 3">
    <name type="scientific">Cercocebus atys</name>
    <name type="common">Sooty mangabey</name>
    <name type="synonym">Cercocebus torquatus atys</name>
    <dbReference type="NCBI Taxonomy" id="9531"/>
    <lineage>
        <taxon>Eukaryota</taxon>
        <taxon>Metazoa</taxon>
        <taxon>Chordata</taxon>
        <taxon>Craniata</taxon>
        <taxon>Vertebrata</taxon>
        <taxon>Euteleostomi</taxon>
        <taxon>Mammalia</taxon>
        <taxon>Eutheria</taxon>
        <taxon>Euarchontoglires</taxon>
        <taxon>Primates</taxon>
        <taxon>Haplorrhini</taxon>
        <taxon>Catarrhini</taxon>
        <taxon>Cercopithecidae</taxon>
        <taxon>Cercopithecinae</taxon>
        <taxon>Cercocebus</taxon>
    </lineage>
</organism>
<feature type="region of interest" description="Disordered" evidence="1">
    <location>
        <begin position="21"/>
        <end position="41"/>
    </location>
</feature>
<dbReference type="GeneTree" id="ENSGT00910000147442"/>
<accession>A0A2K5KIY1</accession>
<keyword evidence="3" id="KW-1185">Reference proteome</keyword>
<proteinExistence type="predicted"/>
<evidence type="ECO:0000313" key="2">
    <source>
        <dbReference type="Ensembl" id="ENSCATP00000000651.1"/>
    </source>
</evidence>
<dbReference type="OMA" id="WCASCRD"/>
<dbReference type="Proteomes" id="UP000233060">
    <property type="component" value="Unassembled WGS sequence"/>
</dbReference>
<dbReference type="Ensembl" id="ENSCATT00000003546.1">
    <property type="protein sequence ID" value="ENSCATP00000000651.1"/>
    <property type="gene ID" value="ENSCATG00000003293.1"/>
</dbReference>
<sequence length="121" mass="13309">MMGHGGNAWCASCRDASGVPVARGPHWPPPQAPRWGSVGPGQRVEVEKHQQAVQINWHHPGPCCTHTWRSLAQPQGFFHTQAPSLRSPVGFHTQCATQIRDSPQICLPFNLDSSYCGKKPH</sequence>
<protein>
    <submittedName>
        <fullName evidence="2">Uncharacterized protein</fullName>
    </submittedName>
</protein>
<name>A0A2K5KIY1_CERAT</name>
<reference evidence="2" key="1">
    <citation type="submission" date="2025-08" db="UniProtKB">
        <authorList>
            <consortium name="Ensembl"/>
        </authorList>
    </citation>
    <scope>IDENTIFICATION</scope>
</reference>
<dbReference type="Bgee" id="ENSCATG00000003293">
    <property type="expression patterns" value="Expressed in cerebellum and 12 other cell types or tissues"/>
</dbReference>
<evidence type="ECO:0000313" key="3">
    <source>
        <dbReference type="Proteomes" id="UP000233060"/>
    </source>
</evidence>
<evidence type="ECO:0000256" key="1">
    <source>
        <dbReference type="SAM" id="MobiDB-lite"/>
    </source>
</evidence>